<dbReference type="PANTHER" id="PTHR12668">
    <property type="entry name" value="TRANSMEMBRANE PROTEIN 14, 15"/>
    <property type="match status" value="1"/>
</dbReference>
<dbReference type="GO" id="GO:0016020">
    <property type="term" value="C:membrane"/>
    <property type="evidence" value="ECO:0007669"/>
    <property type="project" value="UniProtKB-SubCell"/>
</dbReference>
<dbReference type="Gene3D" id="1.10.10.1740">
    <property type="entry name" value="Transmembrane protein 14-like"/>
    <property type="match status" value="1"/>
</dbReference>
<evidence type="ECO:0008006" key="8">
    <source>
        <dbReference type="Google" id="ProtNLM"/>
    </source>
</evidence>
<feature type="transmembrane region" description="Helical" evidence="5">
    <location>
        <begin position="6"/>
        <end position="23"/>
    </location>
</feature>
<proteinExistence type="predicted"/>
<organism evidence="6 7">
    <name type="scientific">Drouetiella hepatica Uher 2000/2452</name>
    <dbReference type="NCBI Taxonomy" id="904376"/>
    <lineage>
        <taxon>Bacteria</taxon>
        <taxon>Bacillati</taxon>
        <taxon>Cyanobacteriota</taxon>
        <taxon>Cyanophyceae</taxon>
        <taxon>Oculatellales</taxon>
        <taxon>Oculatellaceae</taxon>
        <taxon>Drouetiella</taxon>
    </lineage>
</organism>
<dbReference type="AlphaFoldDB" id="A0A951QEG4"/>
<feature type="transmembrane region" description="Helical" evidence="5">
    <location>
        <begin position="54"/>
        <end position="72"/>
    </location>
</feature>
<dbReference type="EMBL" id="JAHHHD010000020">
    <property type="protein sequence ID" value="MBW4660414.1"/>
    <property type="molecule type" value="Genomic_DNA"/>
</dbReference>
<dbReference type="InterPro" id="IPR005349">
    <property type="entry name" value="TMEM14"/>
</dbReference>
<dbReference type="Pfam" id="PF03647">
    <property type="entry name" value="Tmemb_14"/>
    <property type="match status" value="1"/>
</dbReference>
<evidence type="ECO:0000256" key="4">
    <source>
        <dbReference type="ARBA" id="ARBA00023136"/>
    </source>
</evidence>
<evidence type="ECO:0000313" key="7">
    <source>
        <dbReference type="Proteomes" id="UP000757435"/>
    </source>
</evidence>
<evidence type="ECO:0000256" key="3">
    <source>
        <dbReference type="ARBA" id="ARBA00022989"/>
    </source>
</evidence>
<keyword evidence="2 5" id="KW-0812">Transmembrane</keyword>
<dbReference type="InterPro" id="IPR044890">
    <property type="entry name" value="TMEM14_sf"/>
</dbReference>
<keyword evidence="3 5" id="KW-1133">Transmembrane helix</keyword>
<evidence type="ECO:0000256" key="2">
    <source>
        <dbReference type="ARBA" id="ARBA00022692"/>
    </source>
</evidence>
<feature type="transmembrane region" description="Helical" evidence="5">
    <location>
        <begin position="30"/>
        <end position="48"/>
    </location>
</feature>
<protein>
    <recommendedName>
        <fullName evidence="8">Small integral membrane protein</fullName>
    </recommendedName>
</protein>
<comment type="subcellular location">
    <subcellularLocation>
        <location evidence="1">Membrane</location>
    </subcellularLocation>
</comment>
<feature type="transmembrane region" description="Helical" evidence="5">
    <location>
        <begin position="84"/>
        <end position="103"/>
    </location>
</feature>
<gene>
    <name evidence="6" type="ORF">KME15_17210</name>
</gene>
<reference evidence="6" key="2">
    <citation type="journal article" date="2022" name="Microbiol. Resour. Announc.">
        <title>Metagenome Sequencing to Explore Phylogenomics of Terrestrial Cyanobacteria.</title>
        <authorList>
            <person name="Ward R.D."/>
            <person name="Stajich J.E."/>
            <person name="Johansen J.R."/>
            <person name="Huntemann M."/>
            <person name="Clum A."/>
            <person name="Foster B."/>
            <person name="Foster B."/>
            <person name="Roux S."/>
            <person name="Palaniappan K."/>
            <person name="Varghese N."/>
            <person name="Mukherjee S."/>
            <person name="Reddy T.B.K."/>
            <person name="Daum C."/>
            <person name="Copeland A."/>
            <person name="Chen I.A."/>
            <person name="Ivanova N.N."/>
            <person name="Kyrpides N.C."/>
            <person name="Shapiro N."/>
            <person name="Eloe-Fadrosh E.A."/>
            <person name="Pietrasiak N."/>
        </authorList>
    </citation>
    <scope>NUCLEOTIDE SEQUENCE</scope>
    <source>
        <strain evidence="6">UHER 2000/2452</strain>
    </source>
</reference>
<keyword evidence="4 5" id="KW-0472">Membrane</keyword>
<evidence type="ECO:0000313" key="6">
    <source>
        <dbReference type="EMBL" id="MBW4660414.1"/>
    </source>
</evidence>
<evidence type="ECO:0000256" key="5">
    <source>
        <dbReference type="SAM" id="Phobius"/>
    </source>
</evidence>
<comment type="caution">
    <text evidence="6">The sequence shown here is derived from an EMBL/GenBank/DDBJ whole genome shotgun (WGS) entry which is preliminary data.</text>
</comment>
<sequence length="104" mass="10822">MNLSVIAAIAYGILAIVGGIMGYAQAKSKVSLIAGCGCGILLLISAILQTQGQTWGLLLATIITIVLMVAFVMRFIKTRKFMPAGLMLILGVPALGVMVSQLVS</sequence>
<accession>A0A951QEG4</accession>
<name>A0A951QEG4_9CYAN</name>
<reference evidence="6" key="1">
    <citation type="submission" date="2021-05" db="EMBL/GenBank/DDBJ databases">
        <authorList>
            <person name="Pietrasiak N."/>
            <person name="Ward R."/>
            <person name="Stajich J.E."/>
            <person name="Kurbessoian T."/>
        </authorList>
    </citation>
    <scope>NUCLEOTIDE SEQUENCE</scope>
    <source>
        <strain evidence="6">UHER 2000/2452</strain>
    </source>
</reference>
<dbReference type="PANTHER" id="PTHR12668:SF43">
    <property type="entry name" value="TRANSMEMBRANE PROTEIN 14 HOMOLOG"/>
    <property type="match status" value="1"/>
</dbReference>
<dbReference type="Proteomes" id="UP000757435">
    <property type="component" value="Unassembled WGS sequence"/>
</dbReference>
<evidence type="ECO:0000256" key="1">
    <source>
        <dbReference type="ARBA" id="ARBA00004370"/>
    </source>
</evidence>